<evidence type="ECO:0000256" key="9">
    <source>
        <dbReference type="ARBA" id="ARBA00023242"/>
    </source>
</evidence>
<organism evidence="12 13">
    <name type="scientific">Corythaeola cristata</name>
    <name type="common">Great blue turaco</name>
    <dbReference type="NCBI Taxonomy" id="103954"/>
    <lineage>
        <taxon>Eukaryota</taxon>
        <taxon>Metazoa</taxon>
        <taxon>Chordata</taxon>
        <taxon>Craniata</taxon>
        <taxon>Vertebrata</taxon>
        <taxon>Euteleostomi</taxon>
        <taxon>Archelosauria</taxon>
        <taxon>Archosauria</taxon>
        <taxon>Dinosauria</taxon>
        <taxon>Saurischia</taxon>
        <taxon>Theropoda</taxon>
        <taxon>Coelurosauria</taxon>
        <taxon>Aves</taxon>
        <taxon>Neognathae</taxon>
        <taxon>Neoaves</taxon>
        <taxon>Otidimorphae</taxon>
        <taxon>Musophagiformes</taxon>
        <taxon>Musophagidae</taxon>
        <taxon>Corythaeola</taxon>
    </lineage>
</organism>
<dbReference type="GO" id="GO:0008270">
    <property type="term" value="F:zinc ion binding"/>
    <property type="evidence" value="ECO:0007669"/>
    <property type="project" value="UniProtKB-KW"/>
</dbReference>
<dbReference type="Pfam" id="PF00096">
    <property type="entry name" value="zf-C2H2"/>
    <property type="match status" value="2"/>
</dbReference>
<dbReference type="GO" id="GO:0000981">
    <property type="term" value="F:DNA-binding transcription factor activity, RNA polymerase II-specific"/>
    <property type="evidence" value="ECO:0007669"/>
    <property type="project" value="TreeGrafter"/>
</dbReference>
<keyword evidence="4 10" id="KW-0863">Zinc-finger</keyword>
<dbReference type="InterPro" id="IPR036236">
    <property type="entry name" value="Znf_C2H2_sf"/>
</dbReference>
<evidence type="ECO:0000256" key="5">
    <source>
        <dbReference type="ARBA" id="ARBA00022833"/>
    </source>
</evidence>
<evidence type="ECO:0000256" key="7">
    <source>
        <dbReference type="ARBA" id="ARBA00023125"/>
    </source>
</evidence>
<keyword evidence="9" id="KW-0539">Nucleus</keyword>
<feature type="domain" description="C2H2-type" evidence="11">
    <location>
        <begin position="7"/>
        <end position="34"/>
    </location>
</feature>
<evidence type="ECO:0000256" key="8">
    <source>
        <dbReference type="ARBA" id="ARBA00023163"/>
    </source>
</evidence>
<evidence type="ECO:0000256" key="4">
    <source>
        <dbReference type="ARBA" id="ARBA00022771"/>
    </source>
</evidence>
<evidence type="ECO:0000256" key="6">
    <source>
        <dbReference type="ARBA" id="ARBA00023015"/>
    </source>
</evidence>
<protein>
    <submittedName>
        <fullName evidence="12">ZNF10 protein</fullName>
    </submittedName>
</protein>
<keyword evidence="8" id="KW-0804">Transcription</keyword>
<dbReference type="InterPro" id="IPR013087">
    <property type="entry name" value="Znf_C2H2_type"/>
</dbReference>
<name>A0A851LYY3_CORCR</name>
<feature type="non-terminal residue" evidence="12">
    <location>
        <position position="1"/>
    </location>
</feature>
<dbReference type="PROSITE" id="PS00028">
    <property type="entry name" value="ZINC_FINGER_C2H2_1"/>
    <property type="match status" value="2"/>
</dbReference>
<keyword evidence="6" id="KW-0805">Transcription regulation</keyword>
<feature type="domain" description="C2H2-type" evidence="11">
    <location>
        <begin position="37"/>
        <end position="64"/>
    </location>
</feature>
<evidence type="ECO:0000256" key="10">
    <source>
        <dbReference type="PROSITE-ProRule" id="PRU00042"/>
    </source>
</evidence>
<reference evidence="12" key="1">
    <citation type="submission" date="2019-09" db="EMBL/GenBank/DDBJ databases">
        <title>Bird 10,000 Genomes (B10K) Project - Family phase.</title>
        <authorList>
            <person name="Zhang G."/>
        </authorList>
    </citation>
    <scope>NUCLEOTIDE SEQUENCE</scope>
    <source>
        <strain evidence="12">B10K-CU-031-40</strain>
    </source>
</reference>
<evidence type="ECO:0000313" key="12">
    <source>
        <dbReference type="EMBL" id="NXC22466.1"/>
    </source>
</evidence>
<gene>
    <name evidence="12" type="primary">Znf10</name>
    <name evidence="12" type="ORF">CORCRI_R09329</name>
</gene>
<sequence length="74" mass="8816">RSQERLYRCKKCDECFSQWKALVTHQRTHSGRSGAVLLCSFCEKTFCHYSKLVRHLRVHTGERPYQCKECSKCF</sequence>
<dbReference type="AlphaFoldDB" id="A0A851LYY3"/>
<comment type="subcellular location">
    <subcellularLocation>
        <location evidence="1">Nucleus</location>
    </subcellularLocation>
</comment>
<proteinExistence type="predicted"/>
<dbReference type="SMART" id="SM00355">
    <property type="entry name" value="ZnF_C2H2"/>
    <property type="match status" value="2"/>
</dbReference>
<dbReference type="Gene3D" id="3.30.160.60">
    <property type="entry name" value="Classic Zinc Finger"/>
    <property type="match status" value="3"/>
</dbReference>
<dbReference type="FunFam" id="3.30.160.60:FF:001009">
    <property type="entry name" value="Zinc finger protein 26"/>
    <property type="match status" value="1"/>
</dbReference>
<keyword evidence="2" id="KW-0479">Metal-binding</keyword>
<keyword evidence="7" id="KW-0238">DNA-binding</keyword>
<evidence type="ECO:0000256" key="2">
    <source>
        <dbReference type="ARBA" id="ARBA00022723"/>
    </source>
</evidence>
<dbReference type="SUPFAM" id="SSF57667">
    <property type="entry name" value="beta-beta-alpha zinc fingers"/>
    <property type="match status" value="2"/>
</dbReference>
<evidence type="ECO:0000256" key="1">
    <source>
        <dbReference type="ARBA" id="ARBA00004123"/>
    </source>
</evidence>
<keyword evidence="3" id="KW-0677">Repeat</keyword>
<dbReference type="GO" id="GO:0000977">
    <property type="term" value="F:RNA polymerase II transcription regulatory region sequence-specific DNA binding"/>
    <property type="evidence" value="ECO:0007669"/>
    <property type="project" value="TreeGrafter"/>
</dbReference>
<dbReference type="PANTHER" id="PTHR24381:SF393">
    <property type="entry name" value="CHROMATIN-LINKED ADAPTOR FOR MSL PROTEINS, ISOFORM B"/>
    <property type="match status" value="1"/>
</dbReference>
<dbReference type="GO" id="GO:0005634">
    <property type="term" value="C:nucleus"/>
    <property type="evidence" value="ECO:0007669"/>
    <property type="project" value="UniProtKB-SubCell"/>
</dbReference>
<keyword evidence="5" id="KW-0862">Zinc</keyword>
<evidence type="ECO:0000259" key="11">
    <source>
        <dbReference type="PROSITE" id="PS50157"/>
    </source>
</evidence>
<evidence type="ECO:0000256" key="3">
    <source>
        <dbReference type="ARBA" id="ARBA00022737"/>
    </source>
</evidence>
<accession>A0A851LYY3</accession>
<dbReference type="PROSITE" id="PS50157">
    <property type="entry name" value="ZINC_FINGER_C2H2_2"/>
    <property type="match status" value="2"/>
</dbReference>
<dbReference type="Proteomes" id="UP000621168">
    <property type="component" value="Unassembled WGS sequence"/>
</dbReference>
<comment type="caution">
    <text evidence="12">The sequence shown here is derived from an EMBL/GenBank/DDBJ whole genome shotgun (WGS) entry which is preliminary data.</text>
</comment>
<dbReference type="PANTHER" id="PTHR24381">
    <property type="entry name" value="ZINC FINGER PROTEIN"/>
    <property type="match status" value="1"/>
</dbReference>
<keyword evidence="13" id="KW-1185">Reference proteome</keyword>
<evidence type="ECO:0000313" key="13">
    <source>
        <dbReference type="Proteomes" id="UP000621168"/>
    </source>
</evidence>
<dbReference type="EMBL" id="WBMX01017045">
    <property type="protein sequence ID" value="NXC22466.1"/>
    <property type="molecule type" value="Genomic_DNA"/>
</dbReference>
<dbReference type="OrthoDB" id="3437960at2759"/>
<feature type="non-terminal residue" evidence="12">
    <location>
        <position position="74"/>
    </location>
</feature>
<dbReference type="FunFam" id="3.30.160.60:FF:000060">
    <property type="entry name" value="zinc finger protein 436"/>
    <property type="match status" value="1"/>
</dbReference>